<evidence type="ECO:0000256" key="2">
    <source>
        <dbReference type="SAM" id="SignalP"/>
    </source>
</evidence>
<dbReference type="Proteomes" id="UP000251960">
    <property type="component" value="Chromosome 1"/>
</dbReference>
<organism evidence="3">
    <name type="scientific">Zea mays</name>
    <name type="common">Maize</name>
    <dbReference type="NCBI Taxonomy" id="4577"/>
    <lineage>
        <taxon>Eukaryota</taxon>
        <taxon>Viridiplantae</taxon>
        <taxon>Streptophyta</taxon>
        <taxon>Embryophyta</taxon>
        <taxon>Tracheophyta</taxon>
        <taxon>Spermatophyta</taxon>
        <taxon>Magnoliopsida</taxon>
        <taxon>Liliopsida</taxon>
        <taxon>Poales</taxon>
        <taxon>Poaceae</taxon>
        <taxon>PACMAD clade</taxon>
        <taxon>Panicoideae</taxon>
        <taxon>Andropogonodae</taxon>
        <taxon>Andropogoneae</taxon>
        <taxon>Tripsacinae</taxon>
        <taxon>Zea</taxon>
    </lineage>
</organism>
<dbReference type="EMBL" id="NCVQ01000001">
    <property type="protein sequence ID" value="PWZ55237.1"/>
    <property type="molecule type" value="Genomic_DNA"/>
</dbReference>
<keyword evidence="2" id="KW-0732">Signal</keyword>
<sequence length="240" mass="26316">MPSPPRPLASLCRARLVLFLVPALLLLLPSTARSAGDESARALSVGEELVAETMPLRHGRRVYRIHGLRPSAWYEVKISYPASIPSSFSIRLVDDWGSKNRRLLNTEKIIFKAESSSPVSVECRSAIELNLSIACGILMAFLSSVRQQLYVIDLFQVYVLVTVEPEGVVAKPNVPERELALFNIVCDELMLGIPHFAWWAGIAALLCIVLAALAPLVLPLHKLLSCEGTELSESDAAKMS</sequence>
<keyword evidence="1" id="KW-1133">Transmembrane helix</keyword>
<dbReference type="PANTHER" id="PTHR35465">
    <property type="entry name" value="CAVEOLIN-1 PROTEIN"/>
    <property type="match status" value="1"/>
</dbReference>
<feature type="transmembrane region" description="Helical" evidence="1">
    <location>
        <begin position="196"/>
        <end position="218"/>
    </location>
</feature>
<dbReference type="PANTHER" id="PTHR35465:SF1">
    <property type="entry name" value="PHOSPHATIDYLINOSITOL-GLYCAN BIOSYNTHESIS CLASS X PROTEIN"/>
    <property type="match status" value="1"/>
</dbReference>
<feature type="chain" id="PRO_5016466678" evidence="2">
    <location>
        <begin position="35"/>
        <end position="240"/>
    </location>
</feature>
<name>A0A317Y9A3_MAIZE</name>
<dbReference type="AlphaFoldDB" id="A0A317Y9A3"/>
<gene>
    <name evidence="3" type="ORF">Zm00014a_029742</name>
</gene>
<keyword evidence="1" id="KW-0812">Transmembrane</keyword>
<evidence type="ECO:0000313" key="3">
    <source>
        <dbReference type="EMBL" id="PWZ55237.1"/>
    </source>
</evidence>
<dbReference type="ExpressionAtlas" id="A0A317Y9A3">
    <property type="expression patterns" value="baseline and differential"/>
</dbReference>
<feature type="signal peptide" evidence="2">
    <location>
        <begin position="1"/>
        <end position="34"/>
    </location>
</feature>
<accession>A0A317Y9A3</accession>
<reference evidence="3" key="1">
    <citation type="journal article" date="2018" name="Nat. Genet.">
        <title>Extensive intraspecific gene order and gene structural variations between Mo17 and other maize genomes.</title>
        <authorList>
            <person name="Sun S."/>
            <person name="Zhou Y."/>
            <person name="Chen J."/>
            <person name="Shi J."/>
            <person name="Zhao H."/>
            <person name="Zhao H."/>
            <person name="Song W."/>
            <person name="Zhang M."/>
            <person name="Cui Y."/>
            <person name="Dong X."/>
            <person name="Liu H."/>
            <person name="Ma X."/>
            <person name="Jiao Y."/>
            <person name="Wang B."/>
            <person name="Wei X."/>
            <person name="Stein J.C."/>
            <person name="Glaubitz J.C."/>
            <person name="Lu F."/>
            <person name="Yu G."/>
            <person name="Liang C."/>
            <person name="Fengler K."/>
            <person name="Li B."/>
            <person name="Rafalski A."/>
            <person name="Schnable P.S."/>
            <person name="Ware D.H."/>
            <person name="Buckler E.S."/>
            <person name="Lai J."/>
        </authorList>
    </citation>
    <scope>NUCLEOTIDE SEQUENCE [LARGE SCALE GENOMIC DNA]</scope>
    <source>
        <tissue evidence="3">Seedling</tissue>
    </source>
</reference>
<proteinExistence type="predicted"/>
<keyword evidence="1" id="KW-0472">Membrane</keyword>
<comment type="caution">
    <text evidence="3">The sequence shown here is derived from an EMBL/GenBank/DDBJ whole genome shotgun (WGS) entry which is preliminary data.</text>
</comment>
<protein>
    <submittedName>
        <fullName evidence="3">Uncharacterized protein</fullName>
    </submittedName>
</protein>
<evidence type="ECO:0000256" key="1">
    <source>
        <dbReference type="SAM" id="Phobius"/>
    </source>
</evidence>